<evidence type="ECO:0000256" key="2">
    <source>
        <dbReference type="ARBA" id="ARBA00023125"/>
    </source>
</evidence>
<feature type="DNA-binding region" description="H-T-H motif" evidence="4">
    <location>
        <begin position="33"/>
        <end position="52"/>
    </location>
</feature>
<feature type="domain" description="HTH tetR-type" evidence="5">
    <location>
        <begin position="10"/>
        <end position="70"/>
    </location>
</feature>
<proteinExistence type="predicted"/>
<gene>
    <name evidence="6" type="ORF">PPSIR1_24539</name>
</gene>
<evidence type="ECO:0000256" key="3">
    <source>
        <dbReference type="ARBA" id="ARBA00023163"/>
    </source>
</evidence>
<dbReference type="InterPro" id="IPR050109">
    <property type="entry name" value="HTH-type_TetR-like_transc_reg"/>
</dbReference>
<dbReference type="Gene3D" id="1.10.357.10">
    <property type="entry name" value="Tetracycline Repressor, domain 2"/>
    <property type="match status" value="1"/>
</dbReference>
<comment type="caution">
    <text evidence="6">The sequence shown here is derived from an EMBL/GenBank/DDBJ whole genome shotgun (WGS) entry which is preliminary data.</text>
</comment>
<evidence type="ECO:0000313" key="6">
    <source>
        <dbReference type="EMBL" id="EDM74905.1"/>
    </source>
</evidence>
<dbReference type="PRINTS" id="PR00455">
    <property type="entry name" value="HTHTETR"/>
</dbReference>
<reference evidence="6 7" key="1">
    <citation type="submission" date="2007-06" db="EMBL/GenBank/DDBJ databases">
        <authorList>
            <person name="Shimkets L."/>
            <person name="Ferriera S."/>
            <person name="Johnson J."/>
            <person name="Kravitz S."/>
            <person name="Beeson K."/>
            <person name="Sutton G."/>
            <person name="Rogers Y.-H."/>
            <person name="Friedman R."/>
            <person name="Frazier M."/>
            <person name="Venter J.C."/>
        </authorList>
    </citation>
    <scope>NUCLEOTIDE SEQUENCE [LARGE SCALE GENOMIC DNA]</scope>
    <source>
        <strain evidence="6 7">SIR-1</strain>
    </source>
</reference>
<dbReference type="InterPro" id="IPR009057">
    <property type="entry name" value="Homeodomain-like_sf"/>
</dbReference>
<dbReference type="OrthoDB" id="9790413at2"/>
<dbReference type="SUPFAM" id="SSF46689">
    <property type="entry name" value="Homeodomain-like"/>
    <property type="match status" value="1"/>
</dbReference>
<keyword evidence="7" id="KW-1185">Reference proteome</keyword>
<dbReference type="RefSeq" id="WP_006975952.1">
    <property type="nucleotide sequence ID" value="NZ_ABCS01000111.1"/>
</dbReference>
<dbReference type="GO" id="GO:0000976">
    <property type="term" value="F:transcription cis-regulatory region binding"/>
    <property type="evidence" value="ECO:0007669"/>
    <property type="project" value="TreeGrafter"/>
</dbReference>
<dbReference type="Gene3D" id="1.10.10.60">
    <property type="entry name" value="Homeodomain-like"/>
    <property type="match status" value="1"/>
</dbReference>
<dbReference type="InterPro" id="IPR001647">
    <property type="entry name" value="HTH_TetR"/>
</dbReference>
<dbReference type="PANTHER" id="PTHR30055">
    <property type="entry name" value="HTH-TYPE TRANSCRIPTIONAL REGULATOR RUTR"/>
    <property type="match status" value="1"/>
</dbReference>
<keyword evidence="2 4" id="KW-0238">DNA-binding</keyword>
<dbReference type="STRING" id="391625.PPSIR1_24539"/>
<dbReference type="Pfam" id="PF00440">
    <property type="entry name" value="TetR_N"/>
    <property type="match status" value="1"/>
</dbReference>
<accession>A6GGW4</accession>
<dbReference type="AlphaFoldDB" id="A6GGW4"/>
<dbReference type="EMBL" id="ABCS01000111">
    <property type="protein sequence ID" value="EDM74905.1"/>
    <property type="molecule type" value="Genomic_DNA"/>
</dbReference>
<name>A6GGW4_9BACT</name>
<protein>
    <submittedName>
        <fullName evidence="6">Transcriptional regulator, TetR family protein</fullName>
    </submittedName>
</protein>
<sequence length="219" mass="23780">MGRELKTPELSTPERILAAAEREFAAVGYAPARLADIAGRAGIRRPSLLYHFSTKEVLYRAVVERVFDQLGAALTRSMNSEGPFEARLDAIVHGFTAFLDAHPTLAPIIIREVVDEPEASDEARRSGGSPGREIILERIAPLLTIIEQFIRDGGAESLRPQLPVRAALVEVASGLLLRSASGSLRTPLWGPGDHALAIARTIFLRDRANPNLNPPEPTP</sequence>
<dbReference type="PANTHER" id="PTHR30055:SF234">
    <property type="entry name" value="HTH-TYPE TRANSCRIPTIONAL REGULATOR BETI"/>
    <property type="match status" value="1"/>
</dbReference>
<dbReference type="Proteomes" id="UP000005801">
    <property type="component" value="Unassembled WGS sequence"/>
</dbReference>
<evidence type="ECO:0000256" key="4">
    <source>
        <dbReference type="PROSITE-ProRule" id="PRU00335"/>
    </source>
</evidence>
<evidence type="ECO:0000256" key="1">
    <source>
        <dbReference type="ARBA" id="ARBA00023015"/>
    </source>
</evidence>
<evidence type="ECO:0000259" key="5">
    <source>
        <dbReference type="PROSITE" id="PS50977"/>
    </source>
</evidence>
<evidence type="ECO:0000313" key="7">
    <source>
        <dbReference type="Proteomes" id="UP000005801"/>
    </source>
</evidence>
<dbReference type="eggNOG" id="COG1309">
    <property type="taxonomic scope" value="Bacteria"/>
</dbReference>
<dbReference type="GO" id="GO:0003700">
    <property type="term" value="F:DNA-binding transcription factor activity"/>
    <property type="evidence" value="ECO:0007669"/>
    <property type="project" value="TreeGrafter"/>
</dbReference>
<dbReference type="PROSITE" id="PS50977">
    <property type="entry name" value="HTH_TETR_2"/>
    <property type="match status" value="1"/>
</dbReference>
<organism evidence="6 7">
    <name type="scientific">Plesiocystis pacifica SIR-1</name>
    <dbReference type="NCBI Taxonomy" id="391625"/>
    <lineage>
        <taxon>Bacteria</taxon>
        <taxon>Pseudomonadati</taxon>
        <taxon>Myxococcota</taxon>
        <taxon>Polyangia</taxon>
        <taxon>Nannocystales</taxon>
        <taxon>Nannocystaceae</taxon>
        <taxon>Plesiocystis</taxon>
    </lineage>
</organism>
<keyword evidence="1" id="KW-0805">Transcription regulation</keyword>
<keyword evidence="3" id="KW-0804">Transcription</keyword>